<proteinExistence type="predicted"/>
<keyword evidence="2" id="KW-1185">Reference proteome</keyword>
<gene>
    <name evidence="1" type="ORF">SAMN02927921_02787</name>
</gene>
<reference evidence="1 2" key="1">
    <citation type="submission" date="2016-11" db="EMBL/GenBank/DDBJ databases">
        <authorList>
            <person name="Jaros S."/>
            <person name="Januszkiewicz K."/>
            <person name="Wedrychowicz H."/>
        </authorList>
    </citation>
    <scope>NUCLEOTIDE SEQUENCE [LARGE SCALE GENOMIC DNA]</scope>
    <source>
        <strain evidence="1 2">CGMCC 1.12145</strain>
    </source>
</reference>
<organism evidence="1 2">
    <name type="scientific">Sinomicrobium oceani</name>
    <dbReference type="NCBI Taxonomy" id="1150368"/>
    <lineage>
        <taxon>Bacteria</taxon>
        <taxon>Pseudomonadati</taxon>
        <taxon>Bacteroidota</taxon>
        <taxon>Flavobacteriia</taxon>
        <taxon>Flavobacteriales</taxon>
        <taxon>Flavobacteriaceae</taxon>
        <taxon>Sinomicrobium</taxon>
    </lineage>
</organism>
<evidence type="ECO:0000313" key="2">
    <source>
        <dbReference type="Proteomes" id="UP000182248"/>
    </source>
</evidence>
<dbReference type="EMBL" id="FPJE01000015">
    <property type="protein sequence ID" value="SFW62531.1"/>
    <property type="molecule type" value="Genomic_DNA"/>
</dbReference>
<dbReference type="STRING" id="1150368.SAMN02927921_02787"/>
<evidence type="ECO:0000313" key="1">
    <source>
        <dbReference type="EMBL" id="SFW62531.1"/>
    </source>
</evidence>
<accession>A0A1K1QSD5</accession>
<protein>
    <submittedName>
        <fullName evidence="1">Uncharacterized protein</fullName>
    </submittedName>
</protein>
<name>A0A1K1QSD5_9FLAO</name>
<dbReference type="AlphaFoldDB" id="A0A1K1QSD5"/>
<dbReference type="Proteomes" id="UP000182248">
    <property type="component" value="Unassembled WGS sequence"/>
</dbReference>
<sequence>MAYKTGCKIRTFYNVNQLFEGLNFRASFCVIKGGFSGGWSLFFREKAALPVKHP</sequence>